<feature type="active site" description="Nucleophile" evidence="4">
    <location>
        <position position="106"/>
    </location>
</feature>
<dbReference type="PANTHER" id="PTHR14226:SF74">
    <property type="entry name" value="BLR4684 PROTEIN"/>
    <property type="match status" value="1"/>
</dbReference>
<feature type="short sequence motif" description="DGA/G" evidence="4">
    <location>
        <begin position="251"/>
        <end position="253"/>
    </location>
</feature>
<evidence type="ECO:0000256" key="4">
    <source>
        <dbReference type="PROSITE-ProRule" id="PRU01161"/>
    </source>
</evidence>
<dbReference type="GO" id="GO:0016787">
    <property type="term" value="F:hydrolase activity"/>
    <property type="evidence" value="ECO:0007669"/>
    <property type="project" value="UniProtKB-UniRule"/>
</dbReference>
<dbReference type="Gene3D" id="3.40.1090.10">
    <property type="entry name" value="Cytosolic phospholipase A2 catalytic domain"/>
    <property type="match status" value="1"/>
</dbReference>
<feature type="short sequence motif" description="GXSXG" evidence="4">
    <location>
        <begin position="104"/>
        <end position="108"/>
    </location>
</feature>
<keyword evidence="6" id="KW-0732">Signal</keyword>
<dbReference type="SUPFAM" id="SSF52151">
    <property type="entry name" value="FabD/lysophospholipase-like"/>
    <property type="match status" value="1"/>
</dbReference>
<evidence type="ECO:0000259" key="7">
    <source>
        <dbReference type="PROSITE" id="PS51635"/>
    </source>
</evidence>
<dbReference type="PANTHER" id="PTHR14226">
    <property type="entry name" value="NEUROPATHY TARGET ESTERASE/SWISS CHEESE D.MELANOGASTER"/>
    <property type="match status" value="1"/>
</dbReference>
<name>A0A323UY13_RHOPL</name>
<evidence type="ECO:0000313" key="9">
    <source>
        <dbReference type="Proteomes" id="UP000248134"/>
    </source>
</evidence>
<evidence type="ECO:0000256" key="6">
    <source>
        <dbReference type="SAM" id="SignalP"/>
    </source>
</evidence>
<keyword evidence="2 4" id="KW-0442">Lipid degradation</keyword>
<protein>
    <submittedName>
        <fullName evidence="8">Alpha/beta hydrolase</fullName>
    </submittedName>
</protein>
<sequence>MPRVLRSILVLWVLASSGLLAGCASMPRIPYTAAEAAQAKVLDRDDLRHYADDPPAAFREERLGSGPRNYLALSGGGADGAYGAGVLNGWSAAGNRPSFSIVSGVSTGALIAPFAFLGPSYDETLRELYTSGIASSLLEDPNPLNAIFGSGLFGNQRLRELVARYIDARFVSDVADEYAKGRLLFVVTTNLDSQRSVIWNMGRIASLRTPASLELFRNVVAASASIPAVFPPMLVTAEAANGANFQEMHVDGGVMSPVLTLPEAYLLRSTSGAKALNLQLYILMNNKIEPEFQVVRDRALDIAARASSTMIKAQTRSILYNTYTVAKRNKYGFHLSYIESDRPPSPAGFDTAYMRALYQYGYDRARSGHAWSSAPPSDDAPPTPVATQTSVRRVAGAR</sequence>
<feature type="signal peptide" evidence="6">
    <location>
        <begin position="1"/>
        <end position="21"/>
    </location>
</feature>
<dbReference type="InterPro" id="IPR016035">
    <property type="entry name" value="Acyl_Trfase/lysoPLipase"/>
</dbReference>
<feature type="active site" description="Proton acceptor" evidence="4">
    <location>
        <position position="251"/>
    </location>
</feature>
<dbReference type="Pfam" id="PF01734">
    <property type="entry name" value="Patatin"/>
    <property type="match status" value="1"/>
</dbReference>
<dbReference type="OrthoDB" id="323481at2"/>
<dbReference type="PROSITE" id="PS51257">
    <property type="entry name" value="PROKAR_LIPOPROTEIN"/>
    <property type="match status" value="1"/>
</dbReference>
<dbReference type="Proteomes" id="UP000248134">
    <property type="component" value="Unassembled WGS sequence"/>
</dbReference>
<feature type="region of interest" description="Disordered" evidence="5">
    <location>
        <begin position="369"/>
        <end position="398"/>
    </location>
</feature>
<dbReference type="PROSITE" id="PS51635">
    <property type="entry name" value="PNPLA"/>
    <property type="match status" value="1"/>
</dbReference>
<evidence type="ECO:0000256" key="5">
    <source>
        <dbReference type="SAM" id="MobiDB-lite"/>
    </source>
</evidence>
<dbReference type="InterPro" id="IPR002641">
    <property type="entry name" value="PNPLA_dom"/>
</dbReference>
<gene>
    <name evidence="8" type="ORF">DNX69_07150</name>
</gene>
<organism evidence="8 9">
    <name type="scientific">Rhodopseudomonas palustris</name>
    <dbReference type="NCBI Taxonomy" id="1076"/>
    <lineage>
        <taxon>Bacteria</taxon>
        <taxon>Pseudomonadati</taxon>
        <taxon>Pseudomonadota</taxon>
        <taxon>Alphaproteobacteria</taxon>
        <taxon>Hyphomicrobiales</taxon>
        <taxon>Nitrobacteraceae</taxon>
        <taxon>Rhodopseudomonas</taxon>
    </lineage>
</organism>
<reference evidence="8 9" key="1">
    <citation type="submission" date="2018-06" db="EMBL/GenBank/DDBJ databases">
        <title>Draft Whole-Genome Sequence of the purple photosynthetic bacterium Rhodospeudomonas palustris XCP.</title>
        <authorList>
            <person name="Rayyan A."/>
            <person name="Meyer T.E."/>
            <person name="Kyndt J.A."/>
        </authorList>
    </citation>
    <scope>NUCLEOTIDE SEQUENCE [LARGE SCALE GENOMIC DNA]</scope>
    <source>
        <strain evidence="8 9">XCP</strain>
    </source>
</reference>
<dbReference type="AlphaFoldDB" id="A0A323UY13"/>
<keyword evidence="1 4" id="KW-0378">Hydrolase</keyword>
<accession>A0A323UY13</accession>
<dbReference type="EMBL" id="QKQS01000012">
    <property type="protein sequence ID" value="PZA12668.1"/>
    <property type="molecule type" value="Genomic_DNA"/>
</dbReference>
<evidence type="ECO:0000256" key="3">
    <source>
        <dbReference type="ARBA" id="ARBA00023098"/>
    </source>
</evidence>
<feature type="short sequence motif" description="GXGXXG" evidence="4">
    <location>
        <begin position="75"/>
        <end position="80"/>
    </location>
</feature>
<comment type="caution">
    <text evidence="8">The sequence shown here is derived from an EMBL/GenBank/DDBJ whole genome shotgun (WGS) entry which is preliminary data.</text>
</comment>
<evidence type="ECO:0000313" key="8">
    <source>
        <dbReference type="EMBL" id="PZA12668.1"/>
    </source>
</evidence>
<evidence type="ECO:0000256" key="1">
    <source>
        <dbReference type="ARBA" id="ARBA00022801"/>
    </source>
</evidence>
<dbReference type="RefSeq" id="WP_110785325.1">
    <property type="nucleotide sequence ID" value="NZ_QKQS01000012.1"/>
</dbReference>
<feature type="chain" id="PRO_5016464787" evidence="6">
    <location>
        <begin position="22"/>
        <end position="398"/>
    </location>
</feature>
<dbReference type="InterPro" id="IPR050301">
    <property type="entry name" value="NTE"/>
</dbReference>
<dbReference type="GO" id="GO:0016042">
    <property type="term" value="P:lipid catabolic process"/>
    <property type="evidence" value="ECO:0007669"/>
    <property type="project" value="UniProtKB-UniRule"/>
</dbReference>
<feature type="domain" description="PNPLA" evidence="7">
    <location>
        <begin position="71"/>
        <end position="267"/>
    </location>
</feature>
<evidence type="ECO:0000256" key="2">
    <source>
        <dbReference type="ARBA" id="ARBA00022963"/>
    </source>
</evidence>
<proteinExistence type="predicted"/>
<keyword evidence="3 4" id="KW-0443">Lipid metabolism</keyword>